<proteinExistence type="predicted"/>
<geneLocation type="plasmid" evidence="2 3">
    <name>pTPEN01</name>
</geneLocation>
<dbReference type="Proteomes" id="UP000000641">
    <property type="component" value="Plasmid pTPEN01"/>
</dbReference>
<dbReference type="GeneID" id="4600324"/>
<reference evidence="3" key="1">
    <citation type="journal article" date="2008" name="J. Bacteriol.">
        <title>Genome sequence of Thermofilum pendens reveals an exceptional loss of biosynthetic pathways without genome reduction.</title>
        <authorList>
            <person name="Anderson I."/>
            <person name="Rodriguez J."/>
            <person name="Susanti D."/>
            <person name="Porat I."/>
            <person name="Reich C."/>
            <person name="Ulrich L.E."/>
            <person name="Elkins J.G."/>
            <person name="Mavromatis K."/>
            <person name="Lykidis A."/>
            <person name="Kim E."/>
            <person name="Thompson L.S."/>
            <person name="Nolan M."/>
            <person name="Land M."/>
            <person name="Copeland A."/>
            <person name="Lapidus A."/>
            <person name="Lucas S."/>
            <person name="Detter C."/>
            <person name="Zhulin I.B."/>
            <person name="Olsen G.J."/>
            <person name="Whitman W."/>
            <person name="Mukhopadhyay B."/>
            <person name="Bristow J."/>
            <person name="Kyrpides N."/>
        </authorList>
    </citation>
    <scope>NUCLEOTIDE SEQUENCE [LARGE SCALE GENOMIC DNA]</scope>
    <source>
        <strain evidence="3">DSM 2475 / Hrk 5</strain>
        <plasmid evidence="3">pTPEN01</plasmid>
    </source>
</reference>
<protein>
    <submittedName>
        <fullName evidence="2">Uncharacterized protein</fullName>
    </submittedName>
</protein>
<dbReference type="AlphaFoldDB" id="A1S1E3"/>
<evidence type="ECO:0000313" key="3">
    <source>
        <dbReference type="Proteomes" id="UP000000641"/>
    </source>
</evidence>
<evidence type="ECO:0000256" key="1">
    <source>
        <dbReference type="SAM" id="MobiDB-lite"/>
    </source>
</evidence>
<dbReference type="EnsemblBacteria" id="ABL79273">
    <property type="protein sequence ID" value="ABL79273"/>
    <property type="gene ID" value="Tpen_1878"/>
</dbReference>
<gene>
    <name evidence="2" type="ordered locus">Tpen_1878</name>
</gene>
<dbReference type="KEGG" id="tpe:Tpen_1878"/>
<evidence type="ECO:0000313" key="2">
    <source>
        <dbReference type="EMBL" id="ABL79273.1"/>
    </source>
</evidence>
<keyword evidence="3" id="KW-1185">Reference proteome</keyword>
<organism evidence="2 3">
    <name type="scientific">Thermofilum pendens (strain DSM 2475 / Hrk 5)</name>
    <dbReference type="NCBI Taxonomy" id="368408"/>
    <lineage>
        <taxon>Archaea</taxon>
        <taxon>Thermoproteota</taxon>
        <taxon>Thermoprotei</taxon>
        <taxon>Thermofilales</taxon>
        <taxon>Thermofilaceae</taxon>
        <taxon>Thermofilum</taxon>
    </lineage>
</organism>
<sequence>MSLLDCWVNCDDRQGLCTEHAVESYRATRLAVWRGIYPCGDGGYCAGRIGEHRFRVPGTFDVWRRDGITDSTVVRRAVYVGLFRRGGKRWVKVQASRCAPVWLQRAVEEIVTEVWVYRRLSLAQALELIEGFDWGTLRPYWEKPGDEDELPCECDSSRVCYDSASEEEEEDFDDYGEEYEPIDWDEEDWEDEEY</sequence>
<dbReference type="EMBL" id="CP000506">
    <property type="protein sequence ID" value="ABL79273.1"/>
    <property type="molecule type" value="Genomic_DNA"/>
</dbReference>
<feature type="region of interest" description="Disordered" evidence="1">
    <location>
        <begin position="162"/>
        <end position="194"/>
    </location>
</feature>
<keyword evidence="2" id="KW-0614">Plasmid</keyword>
<dbReference type="RefSeq" id="WP_011751398.1">
    <property type="nucleotide sequence ID" value="NC_008696.1"/>
</dbReference>
<dbReference type="HOGENOM" id="CLU_1399803_0_0_2"/>
<name>A1S1E3_THEPD</name>
<feature type="compositionally biased region" description="Acidic residues" evidence="1">
    <location>
        <begin position="164"/>
        <end position="194"/>
    </location>
</feature>
<accession>A1S1E3</accession>